<feature type="transmembrane region" description="Helical" evidence="7">
    <location>
        <begin position="30"/>
        <end position="48"/>
    </location>
</feature>
<evidence type="ECO:0000256" key="6">
    <source>
        <dbReference type="ARBA" id="ARBA00023136"/>
    </source>
</evidence>
<feature type="transmembrane region" description="Helical" evidence="7">
    <location>
        <begin position="202"/>
        <end position="223"/>
    </location>
</feature>
<evidence type="ECO:0000259" key="8">
    <source>
        <dbReference type="Pfam" id="PF00999"/>
    </source>
</evidence>
<dbReference type="InterPro" id="IPR038770">
    <property type="entry name" value="Na+/solute_symporter_sf"/>
</dbReference>
<dbReference type="InterPro" id="IPR006153">
    <property type="entry name" value="Cation/H_exchanger_TM"/>
</dbReference>
<proteinExistence type="predicted"/>
<keyword evidence="5" id="KW-0406">Ion transport</keyword>
<evidence type="ECO:0000256" key="2">
    <source>
        <dbReference type="ARBA" id="ARBA00022448"/>
    </source>
</evidence>
<evidence type="ECO:0000256" key="5">
    <source>
        <dbReference type="ARBA" id="ARBA00023065"/>
    </source>
</evidence>
<dbReference type="InterPro" id="IPR050794">
    <property type="entry name" value="CPA2_transporter"/>
</dbReference>
<feature type="transmembrane region" description="Helical" evidence="7">
    <location>
        <begin position="6"/>
        <end position="25"/>
    </location>
</feature>
<feature type="transmembrane region" description="Helical" evidence="7">
    <location>
        <begin position="258"/>
        <end position="277"/>
    </location>
</feature>
<dbReference type="RefSeq" id="WP_347607786.1">
    <property type="nucleotide sequence ID" value="NZ_JBDPZC010000002.1"/>
</dbReference>
<keyword evidence="3 7" id="KW-0812">Transmembrane</keyword>
<evidence type="ECO:0000313" key="10">
    <source>
        <dbReference type="Proteomes" id="UP001462640"/>
    </source>
</evidence>
<organism evidence="9 10">
    <name type="scientific">Roseateles flavus</name>
    <dbReference type="NCBI Taxonomy" id="3149041"/>
    <lineage>
        <taxon>Bacteria</taxon>
        <taxon>Pseudomonadati</taxon>
        <taxon>Pseudomonadota</taxon>
        <taxon>Betaproteobacteria</taxon>
        <taxon>Burkholderiales</taxon>
        <taxon>Sphaerotilaceae</taxon>
        <taxon>Roseateles</taxon>
    </lineage>
</organism>
<name>A0ABV0GBJ2_9BURK</name>
<keyword evidence="2" id="KW-0813">Transport</keyword>
<dbReference type="Gene3D" id="1.20.1530.20">
    <property type="match status" value="1"/>
</dbReference>
<feature type="transmembrane region" description="Helical" evidence="7">
    <location>
        <begin position="379"/>
        <end position="398"/>
    </location>
</feature>
<evidence type="ECO:0000256" key="4">
    <source>
        <dbReference type="ARBA" id="ARBA00022989"/>
    </source>
</evidence>
<feature type="domain" description="Cation/H+ exchanger transmembrane" evidence="8">
    <location>
        <begin position="24"/>
        <end position="394"/>
    </location>
</feature>
<feature type="transmembrane region" description="Helical" evidence="7">
    <location>
        <begin position="68"/>
        <end position="88"/>
    </location>
</feature>
<protein>
    <submittedName>
        <fullName evidence="9">Cation:proton antiporter</fullName>
    </submittedName>
</protein>
<evidence type="ECO:0000313" key="9">
    <source>
        <dbReference type="EMBL" id="MEO3712427.1"/>
    </source>
</evidence>
<dbReference type="Proteomes" id="UP001462640">
    <property type="component" value="Unassembled WGS sequence"/>
</dbReference>
<evidence type="ECO:0000256" key="7">
    <source>
        <dbReference type="SAM" id="Phobius"/>
    </source>
</evidence>
<feature type="transmembrane region" description="Helical" evidence="7">
    <location>
        <begin position="172"/>
        <end position="196"/>
    </location>
</feature>
<feature type="transmembrane region" description="Helical" evidence="7">
    <location>
        <begin position="289"/>
        <end position="308"/>
    </location>
</feature>
<feature type="transmembrane region" description="Helical" evidence="7">
    <location>
        <begin position="320"/>
        <end position="340"/>
    </location>
</feature>
<keyword evidence="10" id="KW-1185">Reference proteome</keyword>
<evidence type="ECO:0000256" key="3">
    <source>
        <dbReference type="ARBA" id="ARBA00022692"/>
    </source>
</evidence>
<dbReference type="Pfam" id="PF00999">
    <property type="entry name" value="Na_H_Exchanger"/>
    <property type="match status" value="1"/>
</dbReference>
<dbReference type="PANTHER" id="PTHR32468">
    <property type="entry name" value="CATION/H + ANTIPORTER"/>
    <property type="match status" value="1"/>
</dbReference>
<keyword evidence="4 7" id="KW-1133">Transmembrane helix</keyword>
<gene>
    <name evidence="9" type="ORF">ABDJ40_06565</name>
</gene>
<accession>A0ABV0GBJ2</accession>
<feature type="transmembrane region" description="Helical" evidence="7">
    <location>
        <begin position="100"/>
        <end position="127"/>
    </location>
</feature>
<comment type="subcellular location">
    <subcellularLocation>
        <location evidence="1">Membrane</location>
        <topology evidence="1">Multi-pass membrane protein</topology>
    </subcellularLocation>
</comment>
<comment type="caution">
    <text evidence="9">The sequence shown here is derived from an EMBL/GenBank/DDBJ whole genome shotgun (WGS) entry which is preliminary data.</text>
</comment>
<feature type="transmembrane region" description="Helical" evidence="7">
    <location>
        <begin position="139"/>
        <end position="160"/>
    </location>
</feature>
<keyword evidence="6 7" id="KW-0472">Membrane</keyword>
<dbReference type="PANTHER" id="PTHR32468:SF0">
    <property type="entry name" value="K(+)_H(+) ANTIPORTER 1"/>
    <property type="match status" value="1"/>
</dbReference>
<evidence type="ECO:0000256" key="1">
    <source>
        <dbReference type="ARBA" id="ARBA00004141"/>
    </source>
</evidence>
<reference evidence="9 10" key="1">
    <citation type="submission" date="2024-05" db="EMBL/GenBank/DDBJ databases">
        <title>Roseateles sp. 2.12 16S ribosomal RNA gene Genome sequencing and assembly.</title>
        <authorList>
            <person name="Woo H."/>
        </authorList>
    </citation>
    <scope>NUCLEOTIDE SEQUENCE [LARGE SCALE GENOMIC DNA]</scope>
    <source>
        <strain evidence="9 10">2.12</strain>
    </source>
</reference>
<sequence>MSDIFIFLAQAFFIIALPPALTSLLRLHSMVPLVVMQIFLGILMGPSGLGRLAPELYAGLFPPGSLTFLSHVSSLALFFFAVLTGVHLDAGFLKGSGRKLGMISMASMVVPLLLGALAGVAVCALYPFAMPENGSVLEFAIGVGICCGVTALPVLAAMLRELDLTHQRLGQFALALAAGNDGMLWILLAVFLSFVHAEGANAGNLLLMATLIAAYVALVFLVVRPVLAAVARRPAVSDGAKIIAVCGTAMTSAAATEYLGLHFLLGAFIAGAIVPAAWRKTLLAQLQPITVNVLIPFFFISTGLKVLVDFHAAGFAEITALVTACAIVGKVVGTSVAARLTGESWSFSLKLGSLAQAKGLMELVVATILLDAHVVSRTMFAALILMALVSTALTLPFMRLTSNRSTEPSTPGVPASAS</sequence>
<dbReference type="EMBL" id="JBDPZC010000002">
    <property type="protein sequence ID" value="MEO3712427.1"/>
    <property type="molecule type" value="Genomic_DNA"/>
</dbReference>